<dbReference type="InterPro" id="IPR009061">
    <property type="entry name" value="DNA-bd_dom_put_sf"/>
</dbReference>
<feature type="compositionally biased region" description="Acidic residues" evidence="2">
    <location>
        <begin position="396"/>
        <end position="408"/>
    </location>
</feature>
<gene>
    <name evidence="4" type="ORF">GCM10010507_06780</name>
</gene>
<reference evidence="4" key="1">
    <citation type="journal article" date="2014" name="Int. J. Syst. Evol. Microbiol.">
        <title>Complete genome sequence of Corynebacterium casei LMG S-19264T (=DSM 44701T), isolated from a smear-ripened cheese.</title>
        <authorList>
            <consortium name="US DOE Joint Genome Institute (JGI-PGF)"/>
            <person name="Walter F."/>
            <person name="Albersmeier A."/>
            <person name="Kalinowski J."/>
            <person name="Ruckert C."/>
        </authorList>
    </citation>
    <scope>NUCLEOTIDE SEQUENCE</scope>
    <source>
        <strain evidence="4">JCM 4633</strain>
    </source>
</reference>
<dbReference type="SUPFAM" id="SSF46955">
    <property type="entry name" value="Putative DNA-binding domain"/>
    <property type="match status" value="1"/>
</dbReference>
<feature type="region of interest" description="Disordered" evidence="2">
    <location>
        <begin position="283"/>
        <end position="465"/>
    </location>
</feature>
<dbReference type="PRINTS" id="PR00040">
    <property type="entry name" value="HTHMERR"/>
</dbReference>
<dbReference type="EMBL" id="BMVB01000002">
    <property type="protein sequence ID" value="GHC36304.1"/>
    <property type="molecule type" value="Genomic_DNA"/>
</dbReference>
<evidence type="ECO:0000256" key="2">
    <source>
        <dbReference type="SAM" id="MobiDB-lite"/>
    </source>
</evidence>
<dbReference type="InterPro" id="IPR000551">
    <property type="entry name" value="MerR-type_HTH_dom"/>
</dbReference>
<dbReference type="PANTHER" id="PTHR30204:SF93">
    <property type="entry name" value="HTH MERR-TYPE DOMAIN-CONTAINING PROTEIN"/>
    <property type="match status" value="1"/>
</dbReference>
<dbReference type="PANTHER" id="PTHR30204">
    <property type="entry name" value="REDOX-CYCLING DRUG-SENSING TRANSCRIPTIONAL ACTIVATOR SOXR"/>
    <property type="match status" value="1"/>
</dbReference>
<comment type="caution">
    <text evidence="4">The sequence shown here is derived from an EMBL/GenBank/DDBJ whole genome shotgun (WGS) entry which is preliminary data.</text>
</comment>
<organism evidence="4 5">
    <name type="scientific">Streptomyces cinnamoneus</name>
    <name type="common">Streptoverticillium cinnamoneum</name>
    <dbReference type="NCBI Taxonomy" id="53446"/>
    <lineage>
        <taxon>Bacteria</taxon>
        <taxon>Bacillati</taxon>
        <taxon>Actinomycetota</taxon>
        <taxon>Actinomycetes</taxon>
        <taxon>Kitasatosporales</taxon>
        <taxon>Streptomycetaceae</taxon>
        <taxon>Streptomyces</taxon>
        <taxon>Streptomyces cinnamoneus group</taxon>
    </lineage>
</organism>
<dbReference type="SMART" id="SM00422">
    <property type="entry name" value="HTH_MERR"/>
    <property type="match status" value="1"/>
</dbReference>
<dbReference type="Gene3D" id="1.10.1660.10">
    <property type="match status" value="1"/>
</dbReference>
<dbReference type="Pfam" id="PF13411">
    <property type="entry name" value="MerR_1"/>
    <property type="match status" value="1"/>
</dbReference>
<dbReference type="AlphaFoldDB" id="A0A918T9N1"/>
<feature type="domain" description="HTH merR-type" evidence="3">
    <location>
        <begin position="44"/>
        <end position="112"/>
    </location>
</feature>
<evidence type="ECO:0000313" key="5">
    <source>
        <dbReference type="Proteomes" id="UP000646244"/>
    </source>
</evidence>
<proteinExistence type="predicted"/>
<evidence type="ECO:0000259" key="3">
    <source>
        <dbReference type="PROSITE" id="PS50937"/>
    </source>
</evidence>
<feature type="compositionally biased region" description="Gly residues" evidence="2">
    <location>
        <begin position="290"/>
        <end position="320"/>
    </location>
</feature>
<dbReference type="GO" id="GO:0003677">
    <property type="term" value="F:DNA binding"/>
    <property type="evidence" value="ECO:0007669"/>
    <property type="project" value="UniProtKB-KW"/>
</dbReference>
<reference evidence="4" key="2">
    <citation type="submission" date="2020-09" db="EMBL/GenBank/DDBJ databases">
        <authorList>
            <person name="Sun Q."/>
            <person name="Ohkuma M."/>
        </authorList>
    </citation>
    <scope>NUCLEOTIDE SEQUENCE</scope>
    <source>
        <strain evidence="4">JCM 4633</strain>
    </source>
</reference>
<dbReference type="Proteomes" id="UP000646244">
    <property type="component" value="Unassembled WGS sequence"/>
</dbReference>
<evidence type="ECO:0000313" key="4">
    <source>
        <dbReference type="EMBL" id="GHC36304.1"/>
    </source>
</evidence>
<evidence type="ECO:0000256" key="1">
    <source>
        <dbReference type="ARBA" id="ARBA00023125"/>
    </source>
</evidence>
<feature type="compositionally biased region" description="Low complexity" evidence="2">
    <location>
        <begin position="434"/>
        <end position="450"/>
    </location>
</feature>
<sequence length="516" mass="52128">MSEADRAESGPPEAGRPSNADPPEAGRPSEADLAPAAGRLPPAEYRIEDLAHRSGATVRTIRAYQDRGLLPRPERRGRANVYGDAHLARLRQVSGLLDRGYTLASIKELLDAWDTGRGLGGVLGLAVEVDGPWTDEEPGRITRAELDARFGGERNDRAVEEAVELGVLVRLPSSPDAFLVPSPQELAVAAELHAAGVPLTAISGHLRELRTQVEHIAGRFLDFTAEHVFHPYLGHPPTDEEAAQAAALVRRLRPLAQQTVDAELARAMHTLATRHLRDHLTQPLPAAAAGGPGVGGSGGLGVGPSGGPDARPGGGPGDGPSGSPDAHPGDGPGEGPAAGCDDCTGGGTNADPGAGPDDGPDREPDVGLFDGPDAEPSMGPADGPGAEPSMVPADGPDAEPDAGPDDCPGESPATGGTDDRPHEGPGGGPVLGSTDAPDADAIAGPFAAPGGFPGTGPGAATGPSAAAAEEVRLPAAAVRAVRELVGPENVAAFIAAAAEREVRARVMDGLLPPGEP</sequence>
<dbReference type="CDD" id="cd04778">
    <property type="entry name" value="HTH_MerR-like_sg2"/>
    <property type="match status" value="1"/>
</dbReference>
<feature type="region of interest" description="Disordered" evidence="2">
    <location>
        <begin position="1"/>
        <end position="36"/>
    </location>
</feature>
<dbReference type="InterPro" id="IPR047057">
    <property type="entry name" value="MerR_fam"/>
</dbReference>
<protein>
    <recommendedName>
        <fullName evidence="3">HTH merR-type domain-containing protein</fullName>
    </recommendedName>
</protein>
<accession>A0A918T9N1</accession>
<keyword evidence="1" id="KW-0238">DNA-binding</keyword>
<dbReference type="GO" id="GO:0003700">
    <property type="term" value="F:DNA-binding transcription factor activity"/>
    <property type="evidence" value="ECO:0007669"/>
    <property type="project" value="InterPro"/>
</dbReference>
<name>A0A918T9N1_STRCJ</name>
<dbReference type="PROSITE" id="PS50937">
    <property type="entry name" value="HTH_MERR_2"/>
    <property type="match status" value="1"/>
</dbReference>